<feature type="transmembrane region" description="Helical" evidence="1">
    <location>
        <begin position="15"/>
        <end position="34"/>
    </location>
</feature>
<protein>
    <submittedName>
        <fullName evidence="2">Uncharacterized protein</fullName>
    </submittedName>
</protein>
<organism evidence="2 3">
    <name type="scientific">Pseudoalteromonas aliena</name>
    <dbReference type="NCBI Taxonomy" id="247523"/>
    <lineage>
        <taxon>Bacteria</taxon>
        <taxon>Pseudomonadati</taxon>
        <taxon>Pseudomonadota</taxon>
        <taxon>Gammaproteobacteria</taxon>
        <taxon>Alteromonadales</taxon>
        <taxon>Pseudoalteromonadaceae</taxon>
        <taxon>Pseudoalteromonas</taxon>
    </lineage>
</organism>
<evidence type="ECO:0000256" key="1">
    <source>
        <dbReference type="SAM" id="Phobius"/>
    </source>
</evidence>
<sequence>MNKFLSTNRYLKLSFLYLLVSFLIWLALDVIYILGGQNPNSWTLKFDLILPIMGLVGFFIITWKHQSNNGFMWRLVNSVAATTLYGILISILVILAGIQIHIALGGRL</sequence>
<keyword evidence="1" id="KW-0472">Membrane</keyword>
<gene>
    <name evidence="2" type="ORF">B0W48_03080</name>
</gene>
<keyword evidence="1" id="KW-0812">Transmembrane</keyword>
<dbReference type="RefSeq" id="WP_077535592.1">
    <property type="nucleotide sequence ID" value="NZ_CP019628.1"/>
</dbReference>
<accession>A0A1Q2GUS9</accession>
<keyword evidence="1" id="KW-1133">Transmembrane helix</keyword>
<dbReference type="AlphaFoldDB" id="A0A1Q2GUS9"/>
<dbReference type="EMBL" id="CP019628">
    <property type="protein sequence ID" value="AQP98866.1"/>
    <property type="molecule type" value="Genomic_DNA"/>
</dbReference>
<evidence type="ECO:0000313" key="3">
    <source>
        <dbReference type="Proteomes" id="UP000188243"/>
    </source>
</evidence>
<dbReference type="Proteomes" id="UP000188243">
    <property type="component" value="Chromosome"/>
</dbReference>
<reference evidence="2 3" key="1">
    <citation type="submission" date="2017-02" db="EMBL/GenBank/DDBJ databases">
        <title>Complete genome sequence of the cold-active Pseudoalteromonas aliena strain EH1 isolated from Arctic seawater.</title>
        <authorList>
            <person name="Kim E."/>
            <person name="Heo E."/>
            <person name="Kim H."/>
            <person name="Kim D."/>
        </authorList>
    </citation>
    <scope>NUCLEOTIDE SEQUENCE [LARGE SCALE GENOMIC DNA]</scope>
    <source>
        <strain evidence="2 3">EH1</strain>
    </source>
</reference>
<feature type="transmembrane region" description="Helical" evidence="1">
    <location>
        <begin position="46"/>
        <end position="63"/>
    </location>
</feature>
<feature type="transmembrane region" description="Helical" evidence="1">
    <location>
        <begin position="83"/>
        <end position="104"/>
    </location>
</feature>
<name>A0A1Q2GUS9_9GAMM</name>
<dbReference type="KEGG" id="paln:B0W48_03080"/>
<evidence type="ECO:0000313" key="2">
    <source>
        <dbReference type="EMBL" id="AQP98866.1"/>
    </source>
</evidence>
<proteinExistence type="predicted"/>